<sequence>MVDQVETELPGRPWYQEFAAGISVATVSIPAALAAGVLSFSALGSSYLFAGAVFGLLAGAISALLSAAVFRASAVAGPVSTVCVTQAILISSLASHPALANDPLRMIALMTAGVLFTGLAQLGLAMLKAGSIIEFTPYPVVAGFLNGVAFLTISSQVLFVLNRSSLGDLVTRPPAELAAWAPLVFLVVFVKIGLLLPRLAPRLPAAAVNFAAGIALYYAALTVVPEHWLGPRLSVAEGPLDAVLTGPSELLVALTGLPSAVFVDLVLGALTVAAIGIVETSMTARMVENASHHRVDKYRLLMWLGLTNMLASPMGVPSSGSMSQTAAMWRSGGLGPASDLVRAGAMILVATVGIGLLNYVPFVVVSGQLVLIGIGIFDSWSVRQVIRMARSPDDASRHIAKRSIAVIAIVMVVTASGYVVLGAALGMMAACWIFIADSASLLIRSRHWGDVARSKKTRSMRDVSYLREHAKETLVLALQGPVFFGNVAELSRDTLRVDSRTKNLVLDLRRVTSIDASAIATFGAIVRRWRSTARSVSVCGVPVGLAFALEELKSYDPTNDQLFFVDRDAALEACEERILGRLDDRTHPSLGATLGELEVTRGFSAEQNEKFGRRLSALSLAGGDLLCREGDDGDAIWIIVEGSVGIWINVGSQGKAIRVGSYGAGTAVGEMAFLRGARRTASIVAEGPLSCFALSQADFDALGREDPLLATLFFKNIARILAERLSVTTDQIRAAEDA</sequence>
<evidence type="ECO:0000256" key="1">
    <source>
        <dbReference type="ARBA" id="ARBA00004141"/>
    </source>
</evidence>
<accession>A0ABT1L9V3</accession>
<feature type="transmembrane region" description="Helical" evidence="5">
    <location>
        <begin position="179"/>
        <end position="196"/>
    </location>
</feature>
<feature type="transmembrane region" description="Helical" evidence="5">
    <location>
        <begin position="203"/>
        <end position="224"/>
    </location>
</feature>
<dbReference type="InterPro" id="IPR011547">
    <property type="entry name" value="SLC26A/SulP_dom"/>
</dbReference>
<dbReference type="Pfam" id="PF01740">
    <property type="entry name" value="STAS"/>
    <property type="match status" value="1"/>
</dbReference>
<dbReference type="SMART" id="SM00100">
    <property type="entry name" value="cNMP"/>
    <property type="match status" value="1"/>
</dbReference>
<keyword evidence="2 5" id="KW-0812">Transmembrane</keyword>
<keyword evidence="3 5" id="KW-1133">Transmembrane helix</keyword>
<dbReference type="PROSITE" id="PS50042">
    <property type="entry name" value="CNMP_BINDING_3"/>
    <property type="match status" value="1"/>
</dbReference>
<comment type="subcellular location">
    <subcellularLocation>
        <location evidence="1">Membrane</location>
        <topology evidence="1">Multi-pass membrane protein</topology>
    </subcellularLocation>
</comment>
<dbReference type="InterPro" id="IPR018490">
    <property type="entry name" value="cNMP-bd_dom_sf"/>
</dbReference>
<dbReference type="CDD" id="cd00038">
    <property type="entry name" value="CAP_ED"/>
    <property type="match status" value="1"/>
</dbReference>
<evidence type="ECO:0000313" key="8">
    <source>
        <dbReference type="EMBL" id="MCP8937746.1"/>
    </source>
</evidence>
<name>A0ABT1L9V3_9HYPH</name>
<feature type="domain" description="STAS" evidence="7">
    <location>
        <begin position="474"/>
        <end position="574"/>
    </location>
</feature>
<evidence type="ECO:0000259" key="6">
    <source>
        <dbReference type="PROSITE" id="PS50042"/>
    </source>
</evidence>
<protein>
    <submittedName>
        <fullName evidence="8">SulP family inorganic anion transporter</fullName>
    </submittedName>
</protein>
<feature type="transmembrane region" description="Helical" evidence="5">
    <location>
        <begin position="403"/>
        <end position="435"/>
    </location>
</feature>
<dbReference type="InterPro" id="IPR052706">
    <property type="entry name" value="Membrane-Transporter-like"/>
</dbReference>
<dbReference type="RefSeq" id="WP_254739018.1">
    <property type="nucleotide sequence ID" value="NZ_JANCLU010000003.1"/>
</dbReference>
<dbReference type="InterPro" id="IPR000595">
    <property type="entry name" value="cNMP-bd_dom"/>
</dbReference>
<feature type="transmembrane region" description="Helical" evidence="5">
    <location>
        <begin position="75"/>
        <end position="94"/>
    </location>
</feature>
<feature type="transmembrane region" description="Helical" evidence="5">
    <location>
        <begin position="250"/>
        <end position="278"/>
    </location>
</feature>
<feature type="transmembrane region" description="Helical" evidence="5">
    <location>
        <begin position="18"/>
        <end position="41"/>
    </location>
</feature>
<dbReference type="EMBL" id="JANCLU010000003">
    <property type="protein sequence ID" value="MCP8937746.1"/>
    <property type="molecule type" value="Genomic_DNA"/>
</dbReference>
<dbReference type="Pfam" id="PF00027">
    <property type="entry name" value="cNMP_binding"/>
    <property type="match status" value="1"/>
</dbReference>
<evidence type="ECO:0000256" key="3">
    <source>
        <dbReference type="ARBA" id="ARBA00022989"/>
    </source>
</evidence>
<feature type="transmembrane region" description="Helical" evidence="5">
    <location>
        <begin position="298"/>
        <end position="316"/>
    </location>
</feature>
<evidence type="ECO:0000256" key="5">
    <source>
        <dbReference type="SAM" id="Phobius"/>
    </source>
</evidence>
<feature type="transmembrane region" description="Helical" evidence="5">
    <location>
        <begin position="359"/>
        <end position="382"/>
    </location>
</feature>
<evidence type="ECO:0000256" key="2">
    <source>
        <dbReference type="ARBA" id="ARBA00022692"/>
    </source>
</evidence>
<feature type="transmembrane region" description="Helical" evidence="5">
    <location>
        <begin position="106"/>
        <end position="127"/>
    </location>
</feature>
<dbReference type="PANTHER" id="PTHR43310">
    <property type="entry name" value="SULFATE TRANSPORTER YBAR-RELATED"/>
    <property type="match status" value="1"/>
</dbReference>
<keyword evidence="4 5" id="KW-0472">Membrane</keyword>
<evidence type="ECO:0000259" key="7">
    <source>
        <dbReference type="PROSITE" id="PS50801"/>
    </source>
</evidence>
<gene>
    <name evidence="8" type="ORF">NK718_04405</name>
</gene>
<evidence type="ECO:0000313" key="9">
    <source>
        <dbReference type="Proteomes" id="UP001205890"/>
    </source>
</evidence>
<evidence type="ECO:0000256" key="4">
    <source>
        <dbReference type="ARBA" id="ARBA00023136"/>
    </source>
</evidence>
<dbReference type="CDD" id="cd07042">
    <property type="entry name" value="STAS_SulP_like_sulfate_transporter"/>
    <property type="match status" value="1"/>
</dbReference>
<proteinExistence type="predicted"/>
<organism evidence="8 9">
    <name type="scientific">Alsobacter ponti</name>
    <dbReference type="NCBI Taxonomy" id="2962936"/>
    <lineage>
        <taxon>Bacteria</taxon>
        <taxon>Pseudomonadati</taxon>
        <taxon>Pseudomonadota</taxon>
        <taxon>Alphaproteobacteria</taxon>
        <taxon>Hyphomicrobiales</taxon>
        <taxon>Alsobacteraceae</taxon>
        <taxon>Alsobacter</taxon>
    </lineage>
</organism>
<feature type="transmembrane region" description="Helical" evidence="5">
    <location>
        <begin position="139"/>
        <end position="159"/>
    </location>
</feature>
<dbReference type="PROSITE" id="PS50801">
    <property type="entry name" value="STAS"/>
    <property type="match status" value="1"/>
</dbReference>
<dbReference type="PANTHER" id="PTHR43310:SF1">
    <property type="entry name" value="SULFATE TRANSPORTER YBAR-RELATED"/>
    <property type="match status" value="1"/>
</dbReference>
<dbReference type="InterPro" id="IPR036513">
    <property type="entry name" value="STAS_dom_sf"/>
</dbReference>
<comment type="caution">
    <text evidence="8">The sequence shown here is derived from an EMBL/GenBank/DDBJ whole genome shotgun (WGS) entry which is preliminary data.</text>
</comment>
<dbReference type="SUPFAM" id="SSF51206">
    <property type="entry name" value="cAMP-binding domain-like"/>
    <property type="match status" value="1"/>
</dbReference>
<feature type="domain" description="Cyclic nucleotide-binding" evidence="6">
    <location>
        <begin position="599"/>
        <end position="702"/>
    </location>
</feature>
<dbReference type="InterPro" id="IPR002645">
    <property type="entry name" value="STAS_dom"/>
</dbReference>
<dbReference type="Pfam" id="PF00916">
    <property type="entry name" value="Sulfate_transp"/>
    <property type="match status" value="1"/>
</dbReference>
<feature type="transmembrane region" description="Helical" evidence="5">
    <location>
        <begin position="47"/>
        <end position="68"/>
    </location>
</feature>
<dbReference type="Proteomes" id="UP001205890">
    <property type="component" value="Unassembled WGS sequence"/>
</dbReference>
<dbReference type="SUPFAM" id="SSF52091">
    <property type="entry name" value="SpoIIaa-like"/>
    <property type="match status" value="1"/>
</dbReference>
<reference evidence="8 9" key="1">
    <citation type="submission" date="2022-07" db="EMBL/GenBank/DDBJ databases">
        <authorList>
            <person name="Li W.-J."/>
            <person name="Deng Q.-Q."/>
        </authorList>
    </citation>
    <scope>NUCLEOTIDE SEQUENCE [LARGE SCALE GENOMIC DNA]</scope>
    <source>
        <strain evidence="8 9">SYSU M60028</strain>
    </source>
</reference>
<dbReference type="Gene3D" id="2.60.120.10">
    <property type="entry name" value="Jelly Rolls"/>
    <property type="match status" value="1"/>
</dbReference>
<dbReference type="InterPro" id="IPR014710">
    <property type="entry name" value="RmlC-like_jellyroll"/>
</dbReference>
<dbReference type="Gene3D" id="3.30.750.24">
    <property type="entry name" value="STAS domain"/>
    <property type="match status" value="1"/>
</dbReference>
<keyword evidence="9" id="KW-1185">Reference proteome</keyword>